<evidence type="ECO:0000256" key="1">
    <source>
        <dbReference type="SAM" id="Phobius"/>
    </source>
</evidence>
<name>A0A841SS81_9BACL</name>
<dbReference type="EMBL" id="JACJVQ010000003">
    <property type="protein sequence ID" value="MBB6633058.1"/>
    <property type="molecule type" value="Genomic_DNA"/>
</dbReference>
<feature type="transmembrane region" description="Helical" evidence="1">
    <location>
        <begin position="7"/>
        <end position="25"/>
    </location>
</feature>
<comment type="caution">
    <text evidence="2">The sequence shown here is derived from an EMBL/GenBank/DDBJ whole genome shotgun (WGS) entry which is preliminary data.</text>
</comment>
<evidence type="ECO:0000313" key="2">
    <source>
        <dbReference type="EMBL" id="MBB6633058.1"/>
    </source>
</evidence>
<gene>
    <name evidence="2" type="ORF">H7B67_02890</name>
</gene>
<keyword evidence="1" id="KW-0812">Transmembrane</keyword>
<sequence length="61" mass="7542">MDDVKIWVLAAVIPLMLCQSTWLYTDARKRGRYPWFWAIWGLIQCPMPLLFYWLIVRRKRR</sequence>
<proteinExistence type="predicted"/>
<dbReference type="Proteomes" id="UP000535838">
    <property type="component" value="Unassembled WGS sequence"/>
</dbReference>
<keyword evidence="1" id="KW-1133">Transmembrane helix</keyword>
<organism evidence="2 3">
    <name type="scientific">Cohnella thailandensis</name>
    <dbReference type="NCBI Taxonomy" id="557557"/>
    <lineage>
        <taxon>Bacteria</taxon>
        <taxon>Bacillati</taxon>
        <taxon>Bacillota</taxon>
        <taxon>Bacilli</taxon>
        <taxon>Bacillales</taxon>
        <taxon>Paenibacillaceae</taxon>
        <taxon>Cohnella</taxon>
    </lineage>
</organism>
<reference evidence="2 3" key="1">
    <citation type="submission" date="2020-08" db="EMBL/GenBank/DDBJ databases">
        <title>Cohnella phylogeny.</title>
        <authorList>
            <person name="Dunlap C."/>
        </authorList>
    </citation>
    <scope>NUCLEOTIDE SEQUENCE [LARGE SCALE GENOMIC DNA]</scope>
    <source>
        <strain evidence="2 3">DSM 25241</strain>
    </source>
</reference>
<dbReference type="RefSeq" id="WP_185118296.1">
    <property type="nucleotide sequence ID" value="NZ_JACJVQ010000003.1"/>
</dbReference>
<keyword evidence="1" id="KW-0472">Membrane</keyword>
<evidence type="ECO:0000313" key="3">
    <source>
        <dbReference type="Proteomes" id="UP000535838"/>
    </source>
</evidence>
<accession>A0A841SS81</accession>
<keyword evidence="3" id="KW-1185">Reference proteome</keyword>
<feature type="transmembrane region" description="Helical" evidence="1">
    <location>
        <begin position="37"/>
        <end position="56"/>
    </location>
</feature>
<dbReference type="AlphaFoldDB" id="A0A841SS81"/>
<protein>
    <submittedName>
        <fullName evidence="2">SigmaY antisigma factor component</fullName>
    </submittedName>
</protein>